<keyword evidence="3 5" id="KW-1133">Transmembrane helix</keyword>
<dbReference type="Pfam" id="PF13564">
    <property type="entry name" value="DoxX_2"/>
    <property type="match status" value="1"/>
</dbReference>
<dbReference type="GO" id="GO:0016020">
    <property type="term" value="C:membrane"/>
    <property type="evidence" value="ECO:0007669"/>
    <property type="project" value="UniProtKB-SubCell"/>
</dbReference>
<keyword evidence="2 5" id="KW-0812">Transmembrane</keyword>
<evidence type="ECO:0000256" key="2">
    <source>
        <dbReference type="ARBA" id="ARBA00022692"/>
    </source>
</evidence>
<evidence type="ECO:0000256" key="3">
    <source>
        <dbReference type="ARBA" id="ARBA00022989"/>
    </source>
</evidence>
<dbReference type="Proteomes" id="UP000500801">
    <property type="component" value="Chromosome"/>
</dbReference>
<evidence type="ECO:0000256" key="5">
    <source>
        <dbReference type="SAM" id="Phobius"/>
    </source>
</evidence>
<keyword evidence="4 5" id="KW-0472">Membrane</keyword>
<sequence length="133" mass="14118">MNAHFTSSSSRKSRKTRITSWMLQLLAAAAFIAAGSAKLAAIPMMVDLFDKIGFGQWLRIFTGIVEITGGLALLIPATAAYGGVVLACTMAVGVMTHLLIIGGNPAPAIMLLIMTASIAYLRRESFLIFSGKK</sequence>
<dbReference type="EMBL" id="CP033622">
    <property type="protein sequence ID" value="QIZ50523.1"/>
    <property type="molecule type" value="Genomic_DNA"/>
</dbReference>
<organism evidence="6 7">
    <name type="scientific">Dickeya zeae</name>
    <dbReference type="NCBI Taxonomy" id="204042"/>
    <lineage>
        <taxon>Bacteria</taxon>
        <taxon>Pseudomonadati</taxon>
        <taxon>Pseudomonadota</taxon>
        <taxon>Gammaproteobacteria</taxon>
        <taxon>Enterobacterales</taxon>
        <taxon>Pectobacteriaceae</taxon>
        <taxon>Dickeya</taxon>
    </lineage>
</organism>
<evidence type="ECO:0000256" key="1">
    <source>
        <dbReference type="ARBA" id="ARBA00004141"/>
    </source>
</evidence>
<reference evidence="6 7" key="1">
    <citation type="submission" date="2018-11" db="EMBL/GenBank/DDBJ databases">
        <title>Complete genome sequence of Dickeya zeae strain CE1 infecting Canna edulis Ker-Gawl. in China.</title>
        <authorList>
            <person name="Zhang J."/>
            <person name="Lin B."/>
            <person name="Shen H."/>
            <person name="Jiang S."/>
            <person name="Pu X."/>
            <person name="Sun D."/>
        </authorList>
    </citation>
    <scope>NUCLEOTIDE SEQUENCE [LARGE SCALE GENOMIC DNA]</scope>
    <source>
        <strain evidence="6 7">CE1</strain>
    </source>
</reference>
<evidence type="ECO:0000313" key="7">
    <source>
        <dbReference type="Proteomes" id="UP000500801"/>
    </source>
</evidence>
<feature type="transmembrane region" description="Helical" evidence="5">
    <location>
        <begin position="57"/>
        <end position="75"/>
    </location>
</feature>
<feature type="transmembrane region" description="Helical" evidence="5">
    <location>
        <begin position="106"/>
        <end position="123"/>
    </location>
</feature>
<accession>A0AAE6YZ44</accession>
<gene>
    <name evidence="6" type="ORF">DWG24_06860</name>
</gene>
<name>A0AAE6YZ44_9GAMM</name>
<dbReference type="InterPro" id="IPR032808">
    <property type="entry name" value="DoxX"/>
</dbReference>
<dbReference type="RefSeq" id="WP_168361977.1">
    <property type="nucleotide sequence ID" value="NZ_CP033622.1"/>
</dbReference>
<dbReference type="AlphaFoldDB" id="A0AAE6YZ44"/>
<evidence type="ECO:0000256" key="4">
    <source>
        <dbReference type="ARBA" id="ARBA00023136"/>
    </source>
</evidence>
<protein>
    <submittedName>
        <fullName evidence="6">DoxX family protein</fullName>
    </submittedName>
</protein>
<comment type="subcellular location">
    <subcellularLocation>
        <location evidence="1">Membrane</location>
        <topology evidence="1">Multi-pass membrane protein</topology>
    </subcellularLocation>
</comment>
<evidence type="ECO:0000313" key="6">
    <source>
        <dbReference type="EMBL" id="QIZ50523.1"/>
    </source>
</evidence>
<proteinExistence type="predicted"/>